<keyword evidence="3" id="KW-1185">Reference proteome</keyword>
<name>A0ABV5R237_9ACTN</name>
<evidence type="ECO:0000313" key="3">
    <source>
        <dbReference type="Proteomes" id="UP001589710"/>
    </source>
</evidence>
<evidence type="ECO:0000313" key="2">
    <source>
        <dbReference type="EMBL" id="MFB9571916.1"/>
    </source>
</evidence>
<comment type="caution">
    <text evidence="2">The sequence shown here is derived from an EMBL/GenBank/DDBJ whole genome shotgun (WGS) entry which is preliminary data.</text>
</comment>
<reference evidence="2 3" key="1">
    <citation type="submission" date="2024-09" db="EMBL/GenBank/DDBJ databases">
        <authorList>
            <person name="Sun Q."/>
            <person name="Mori K."/>
        </authorList>
    </citation>
    <scope>NUCLEOTIDE SEQUENCE [LARGE SCALE GENOMIC DNA]</scope>
    <source>
        <strain evidence="2 3">JCM 3331</strain>
    </source>
</reference>
<feature type="chain" id="PRO_5047066257" evidence="1">
    <location>
        <begin position="32"/>
        <end position="145"/>
    </location>
</feature>
<protein>
    <submittedName>
        <fullName evidence="2">Uncharacterized protein</fullName>
    </submittedName>
</protein>
<dbReference type="Proteomes" id="UP001589710">
    <property type="component" value="Unassembled WGS sequence"/>
</dbReference>
<accession>A0ABV5R237</accession>
<gene>
    <name evidence="2" type="ORF">ACFFTL_06085</name>
</gene>
<sequence>MLLKVIDLPGSTVACAIAVAFALASAGAVTAMRGDDPAFTTAGVRLKAFSWDRAQVVVPWPEIDRMWIARIRDYDYLYILPQDPDRFIRGGGFLRAWTMARIAAAQGSALQMYLPADSLPLDRVRAAVEEFSGGSVRLDPAPRTA</sequence>
<keyword evidence="1" id="KW-0732">Signal</keyword>
<organism evidence="2 3">
    <name type="scientific">Streptomyces yanii</name>
    <dbReference type="NCBI Taxonomy" id="78510"/>
    <lineage>
        <taxon>Bacteria</taxon>
        <taxon>Bacillati</taxon>
        <taxon>Actinomycetota</taxon>
        <taxon>Actinomycetes</taxon>
        <taxon>Kitasatosporales</taxon>
        <taxon>Streptomycetaceae</taxon>
        <taxon>Streptomyces</taxon>
    </lineage>
</organism>
<proteinExistence type="predicted"/>
<dbReference type="EMBL" id="JBHMCG010000024">
    <property type="protein sequence ID" value="MFB9571916.1"/>
    <property type="molecule type" value="Genomic_DNA"/>
</dbReference>
<evidence type="ECO:0000256" key="1">
    <source>
        <dbReference type="SAM" id="SignalP"/>
    </source>
</evidence>
<dbReference type="RefSeq" id="WP_345516209.1">
    <property type="nucleotide sequence ID" value="NZ_BAAAXD010000035.1"/>
</dbReference>
<feature type="signal peptide" evidence="1">
    <location>
        <begin position="1"/>
        <end position="31"/>
    </location>
</feature>